<keyword evidence="6" id="KW-0677">Repeat</keyword>
<dbReference type="OrthoDB" id="429841at2759"/>
<keyword evidence="10" id="KW-0862">Zinc</keyword>
<evidence type="ECO:0000256" key="8">
    <source>
        <dbReference type="ARBA" id="ARBA00022771"/>
    </source>
</evidence>
<keyword evidence="11 13" id="KW-0040">ANK repeat</keyword>
<dbReference type="Pfam" id="PF18716">
    <property type="entry name" value="VATC"/>
    <property type="match status" value="1"/>
</dbReference>
<dbReference type="Gene3D" id="1.25.40.20">
    <property type="entry name" value="Ankyrin repeat-containing domain"/>
    <property type="match status" value="1"/>
</dbReference>
<feature type="compositionally biased region" description="Low complexity" evidence="15">
    <location>
        <begin position="105"/>
        <end position="114"/>
    </location>
</feature>
<dbReference type="PROSITE" id="PS50088">
    <property type="entry name" value="ANK_REPEAT"/>
    <property type="match status" value="1"/>
</dbReference>
<keyword evidence="3 14" id="KW-0963">Cytoplasm</keyword>
<dbReference type="GO" id="GO:0003676">
    <property type="term" value="F:nucleic acid binding"/>
    <property type="evidence" value="ECO:0007669"/>
    <property type="project" value="InterPro"/>
</dbReference>
<keyword evidence="5" id="KW-0479">Metal-binding</keyword>
<dbReference type="SUPFAM" id="SSF48403">
    <property type="entry name" value="Ankyrin repeat"/>
    <property type="match status" value="1"/>
</dbReference>
<evidence type="ECO:0000259" key="16">
    <source>
        <dbReference type="PROSITE" id="PS52044"/>
    </source>
</evidence>
<evidence type="ECO:0000256" key="10">
    <source>
        <dbReference type="ARBA" id="ARBA00022833"/>
    </source>
</evidence>
<protein>
    <submittedName>
        <fullName evidence="17">Ankyrin repeat and zinc finger domain-containing protein 1</fullName>
    </submittedName>
</protein>
<evidence type="ECO:0000256" key="11">
    <source>
        <dbReference type="ARBA" id="ARBA00023043"/>
    </source>
</evidence>
<dbReference type="InterPro" id="IPR003604">
    <property type="entry name" value="Matrin/U1-like-C_Znf_C2H2"/>
</dbReference>
<keyword evidence="18" id="KW-1185">Reference proteome</keyword>
<dbReference type="PANTHER" id="PTHR16036">
    <property type="entry name" value="ANKYRIN REPEAT AND ZINC FINGER DOMAIN-CONTAINING PROTEIN 1"/>
    <property type="match status" value="1"/>
</dbReference>
<feature type="compositionally biased region" description="Low complexity" evidence="15">
    <location>
        <begin position="123"/>
        <end position="136"/>
    </location>
</feature>
<dbReference type="GO" id="GO:0008270">
    <property type="term" value="F:zinc ion binding"/>
    <property type="evidence" value="ECO:0007669"/>
    <property type="project" value="UniProtKB-KW"/>
</dbReference>
<evidence type="ECO:0000256" key="9">
    <source>
        <dbReference type="ARBA" id="ARBA00022801"/>
    </source>
</evidence>
<evidence type="ECO:0000256" key="6">
    <source>
        <dbReference type="ARBA" id="ARBA00022737"/>
    </source>
</evidence>
<dbReference type="EMBL" id="NEVH01025135">
    <property type="protein sequence ID" value="PNF15843.1"/>
    <property type="molecule type" value="Genomic_DNA"/>
</dbReference>
<dbReference type="GO" id="GO:0016787">
    <property type="term" value="F:hydrolase activity"/>
    <property type="evidence" value="ECO:0007669"/>
    <property type="project" value="UniProtKB-KW"/>
</dbReference>
<dbReference type="InParanoid" id="A0A2J7PHN4"/>
<dbReference type="AlphaFoldDB" id="A0A2J7PHN4"/>
<dbReference type="PANTHER" id="PTHR16036:SF2">
    <property type="entry name" value="TRNA ENDONUCLEASE ANKZF1"/>
    <property type="match status" value="1"/>
</dbReference>
<keyword evidence="7 14" id="KW-0255">Endonuclease</keyword>
<evidence type="ECO:0000256" key="5">
    <source>
        <dbReference type="ARBA" id="ARBA00022723"/>
    </source>
</evidence>
<dbReference type="GO" id="GO:0005737">
    <property type="term" value="C:cytoplasm"/>
    <property type="evidence" value="ECO:0007669"/>
    <property type="project" value="UniProtKB-SubCell"/>
</dbReference>
<dbReference type="Pfam" id="PF00023">
    <property type="entry name" value="Ank"/>
    <property type="match status" value="1"/>
</dbReference>
<feature type="region of interest" description="Disordered" evidence="15">
    <location>
        <begin position="257"/>
        <end position="279"/>
    </location>
</feature>
<evidence type="ECO:0000313" key="17">
    <source>
        <dbReference type="EMBL" id="PNF15843.1"/>
    </source>
</evidence>
<dbReference type="InterPro" id="IPR041540">
    <property type="entry name" value="VATC"/>
</dbReference>
<accession>A0A2J7PHN4</accession>
<evidence type="ECO:0000256" key="12">
    <source>
        <dbReference type="ARBA" id="ARBA00023054"/>
    </source>
</evidence>
<feature type="region of interest" description="Disordered" evidence="15">
    <location>
        <begin position="481"/>
        <end position="504"/>
    </location>
</feature>
<keyword evidence="8" id="KW-0863">Zinc-finger</keyword>
<dbReference type="STRING" id="105785.A0A2J7PHN4"/>
<feature type="repeat" description="ANK" evidence="13">
    <location>
        <begin position="594"/>
        <end position="626"/>
    </location>
</feature>
<feature type="region of interest" description="Disordered" evidence="15">
    <location>
        <begin position="672"/>
        <end position="706"/>
    </location>
</feature>
<comment type="domain">
    <text evidence="14">The VLRF1 domain mediates binding to the 60S ribosomal subunit.</text>
</comment>
<dbReference type="PROSITE" id="PS52044">
    <property type="entry name" value="VLRF1"/>
    <property type="match status" value="1"/>
</dbReference>
<evidence type="ECO:0000256" key="13">
    <source>
        <dbReference type="PROSITE-ProRule" id="PRU00023"/>
    </source>
</evidence>
<dbReference type="GO" id="GO:0004519">
    <property type="term" value="F:endonuclease activity"/>
    <property type="evidence" value="ECO:0007669"/>
    <property type="project" value="UniProtKB-KW"/>
</dbReference>
<dbReference type="InterPro" id="IPR041175">
    <property type="entry name" value="VLRF1/Vms1"/>
</dbReference>
<evidence type="ECO:0000256" key="2">
    <source>
        <dbReference type="ARBA" id="ARBA00009262"/>
    </source>
</evidence>
<dbReference type="InterPro" id="IPR036770">
    <property type="entry name" value="Ankyrin_rpt-contain_sf"/>
</dbReference>
<name>A0A2J7PHN4_9NEOP</name>
<keyword evidence="9 14" id="KW-0378">Hydrolase</keyword>
<dbReference type="GO" id="GO:0036503">
    <property type="term" value="P:ERAD pathway"/>
    <property type="evidence" value="ECO:0007669"/>
    <property type="project" value="TreeGrafter"/>
</dbReference>
<comment type="similarity">
    <text evidence="2 14">Belongs to the ANKZF1/VMS1 family.</text>
</comment>
<feature type="active site" evidence="14">
    <location>
        <position position="263"/>
    </location>
</feature>
<evidence type="ECO:0000256" key="3">
    <source>
        <dbReference type="ARBA" id="ARBA00022490"/>
    </source>
</evidence>
<feature type="region of interest" description="Disordered" evidence="15">
    <location>
        <begin position="400"/>
        <end position="431"/>
    </location>
</feature>
<evidence type="ECO:0000256" key="4">
    <source>
        <dbReference type="ARBA" id="ARBA00022722"/>
    </source>
</evidence>
<evidence type="ECO:0000256" key="15">
    <source>
        <dbReference type="SAM" id="MobiDB-lite"/>
    </source>
</evidence>
<dbReference type="InterPro" id="IPR047139">
    <property type="entry name" value="ANKZ1/VMS1"/>
</dbReference>
<comment type="subcellular location">
    <subcellularLocation>
        <location evidence="1">Cytoplasm</location>
    </subcellularLocation>
</comment>
<dbReference type="SMART" id="SM00248">
    <property type="entry name" value="ANK"/>
    <property type="match status" value="1"/>
</dbReference>
<evidence type="ECO:0000256" key="1">
    <source>
        <dbReference type="ARBA" id="ARBA00004496"/>
    </source>
</evidence>
<feature type="region of interest" description="Disordered" evidence="15">
    <location>
        <begin position="103"/>
        <end position="136"/>
    </location>
</feature>
<dbReference type="Proteomes" id="UP000235965">
    <property type="component" value="Unassembled WGS sequence"/>
</dbReference>
<gene>
    <name evidence="17" type="ORF">B7P43_G09890</name>
</gene>
<evidence type="ECO:0000313" key="18">
    <source>
        <dbReference type="Proteomes" id="UP000235965"/>
    </source>
</evidence>
<dbReference type="Pfam" id="PF18826">
    <property type="entry name" value="bVLRF1"/>
    <property type="match status" value="1"/>
</dbReference>
<dbReference type="PROSITE" id="PS50297">
    <property type="entry name" value="ANK_REP_REGION"/>
    <property type="match status" value="1"/>
</dbReference>
<keyword evidence="4 14" id="KW-0540">Nuclease</keyword>
<feature type="compositionally biased region" description="Basic and acidic residues" evidence="15">
    <location>
        <begin position="492"/>
        <end position="504"/>
    </location>
</feature>
<organism evidence="17 18">
    <name type="scientific">Cryptotermes secundus</name>
    <dbReference type="NCBI Taxonomy" id="105785"/>
    <lineage>
        <taxon>Eukaryota</taxon>
        <taxon>Metazoa</taxon>
        <taxon>Ecdysozoa</taxon>
        <taxon>Arthropoda</taxon>
        <taxon>Hexapoda</taxon>
        <taxon>Insecta</taxon>
        <taxon>Pterygota</taxon>
        <taxon>Neoptera</taxon>
        <taxon>Polyneoptera</taxon>
        <taxon>Dictyoptera</taxon>
        <taxon>Blattodea</taxon>
        <taxon>Blattoidea</taxon>
        <taxon>Termitoidae</taxon>
        <taxon>Kalotermitidae</taxon>
        <taxon>Cryptotermitinae</taxon>
        <taxon>Cryptotermes</taxon>
    </lineage>
</organism>
<dbReference type="InterPro" id="IPR002110">
    <property type="entry name" value="Ankyrin_rpt"/>
</dbReference>
<evidence type="ECO:0000256" key="14">
    <source>
        <dbReference type="PROSITE-ProRule" id="PRU01389"/>
    </source>
</evidence>
<proteinExistence type="inferred from homology"/>
<comment type="caution">
    <text evidence="17">The sequence shown here is derived from an EMBL/GenBank/DDBJ whole genome shotgun (WGS) entry which is preliminary data.</text>
</comment>
<feature type="domain" description="VLRF1" evidence="16">
    <location>
        <begin position="220"/>
        <end position="363"/>
    </location>
</feature>
<reference evidence="17 18" key="1">
    <citation type="submission" date="2017-12" db="EMBL/GenBank/DDBJ databases">
        <title>Hemimetabolous genomes reveal molecular basis of termite eusociality.</title>
        <authorList>
            <person name="Harrison M.C."/>
            <person name="Jongepier E."/>
            <person name="Robertson H.M."/>
            <person name="Arning N."/>
            <person name="Bitard-Feildel T."/>
            <person name="Chao H."/>
            <person name="Childers C.P."/>
            <person name="Dinh H."/>
            <person name="Doddapaneni H."/>
            <person name="Dugan S."/>
            <person name="Gowin J."/>
            <person name="Greiner C."/>
            <person name="Han Y."/>
            <person name="Hu H."/>
            <person name="Hughes D.S.T."/>
            <person name="Huylmans A.-K."/>
            <person name="Kemena C."/>
            <person name="Kremer L.P.M."/>
            <person name="Lee S.L."/>
            <person name="Lopez-Ezquerra A."/>
            <person name="Mallet L."/>
            <person name="Monroy-Kuhn J.M."/>
            <person name="Moser A."/>
            <person name="Murali S.C."/>
            <person name="Muzny D.M."/>
            <person name="Otani S."/>
            <person name="Piulachs M.-D."/>
            <person name="Poelchau M."/>
            <person name="Qu J."/>
            <person name="Schaub F."/>
            <person name="Wada-Katsumata A."/>
            <person name="Worley K.C."/>
            <person name="Xie Q."/>
            <person name="Ylla G."/>
            <person name="Poulsen M."/>
            <person name="Gibbs R.A."/>
            <person name="Schal C."/>
            <person name="Richards S."/>
            <person name="Belles X."/>
            <person name="Korb J."/>
            <person name="Bornberg-Bauer E."/>
        </authorList>
    </citation>
    <scope>NUCLEOTIDE SEQUENCE [LARGE SCALE GENOMIC DNA]</scope>
    <source>
        <tissue evidence="17">Whole body</tissue>
    </source>
</reference>
<sequence length="781" mass="88538">MEYKVYKIFEAEDFNNVTKGMKVAPCMGSSSIDDMLAKNAVSQSLCKPEDLNISEKLFCSFCNAKFEDQAQQRLHYKLDWHRYNLKRKLDDLKPVTEEKFTQLADDMSSISGSESESEDGESSDSTPSSVVNLSSSQNNEPMKITCCKVDVSGSYSEDEQNDDGLEKKHDLRLMAARHTKVFFENEDGKILSMYRCLLHGKKDVPENDEQLIPLALKVAANPVWAVIMLGGGHFAAGIFKGQEVLVHKTFHCYTVRSRQGGTQSSRDGRSGGSHPKSAGASLRRYNETALIQHVQDIMESWSSQLDTCGLILYRAVGHNGNVLFSGRNPPLSKTDSRLRTIPFATRRATFSEVKRVHGILTSVEMYGSGEAFQTSFPQTLRKRGFKSQAAQDERINYEMTVEGSENTGPKRGSSKHNIDRAKSRKSPHRPLPGIVTAVLTRSSSESDISETKMTVGSHMIDEETEISFDCLQEFCVTVPQEMKNKKKHSKDNKRTDKKQQKKKVEKDLYSASVMALQRKLWASCRLGDTELLVNSLQTVHPIEEEPENCEAETTKINEEADNSEKVKPSYCRSENSNISRVEYLSCLNENVGENRETLLHVAAQGGHMAIVRALLEAGCDPSVKNKKSQTPYVVSANKETRNIFRRFWADFPGKYDYSKSQIAGPLTDDMEQKMAEKRQDQRKAKREREKERKKEEEVRRAEQAEKQRFLQLSDREKRALAAERRLLSQAVDSKVKPIVSRCFQCAVDITGKVPFEYDIHRFCSMDCLKQHRLKLKNLQHK</sequence>
<dbReference type="SMART" id="SM00451">
    <property type="entry name" value="ZnF_U1"/>
    <property type="match status" value="1"/>
</dbReference>
<keyword evidence="12" id="KW-0175">Coiled coil</keyword>
<evidence type="ECO:0000256" key="7">
    <source>
        <dbReference type="ARBA" id="ARBA00022759"/>
    </source>
</evidence>